<dbReference type="EMBL" id="FMIK01000029">
    <property type="protein sequence ID" value="SCL94551.1"/>
    <property type="molecule type" value="Genomic_DNA"/>
</dbReference>
<feature type="domain" description="Major facilitator superfamily (MFS) profile" evidence="7">
    <location>
        <begin position="12"/>
        <end position="388"/>
    </location>
</feature>
<dbReference type="AlphaFoldDB" id="A0AAX2CHS4"/>
<comment type="caution">
    <text evidence="8">The sequence shown here is derived from an EMBL/GenBank/DDBJ whole genome shotgun (WGS) entry which is preliminary data.</text>
</comment>
<dbReference type="GO" id="GO:0022857">
    <property type="term" value="F:transmembrane transporter activity"/>
    <property type="evidence" value="ECO:0007669"/>
    <property type="project" value="InterPro"/>
</dbReference>
<dbReference type="GO" id="GO:0005886">
    <property type="term" value="C:plasma membrane"/>
    <property type="evidence" value="ECO:0007669"/>
    <property type="project" value="UniProtKB-SubCell"/>
</dbReference>
<dbReference type="PANTHER" id="PTHR23531:SF2">
    <property type="entry name" value="PERMEASE"/>
    <property type="match status" value="1"/>
</dbReference>
<keyword evidence="2" id="KW-0813">Transport</keyword>
<keyword evidence="3 6" id="KW-0812">Transmembrane</keyword>
<dbReference type="InterPro" id="IPR020846">
    <property type="entry name" value="MFS_dom"/>
</dbReference>
<comment type="subcellular location">
    <subcellularLocation>
        <location evidence="1">Cell membrane</location>
        <topology evidence="1">Multi-pass membrane protein</topology>
    </subcellularLocation>
</comment>
<evidence type="ECO:0000256" key="2">
    <source>
        <dbReference type="ARBA" id="ARBA00022448"/>
    </source>
</evidence>
<evidence type="ECO:0000259" key="7">
    <source>
        <dbReference type="PROSITE" id="PS50850"/>
    </source>
</evidence>
<evidence type="ECO:0000256" key="6">
    <source>
        <dbReference type="SAM" id="Phobius"/>
    </source>
</evidence>
<accession>A0AAX2CHS4</accession>
<dbReference type="SUPFAM" id="SSF103473">
    <property type="entry name" value="MFS general substrate transporter"/>
    <property type="match status" value="1"/>
</dbReference>
<evidence type="ECO:0000313" key="9">
    <source>
        <dbReference type="Proteomes" id="UP000242164"/>
    </source>
</evidence>
<dbReference type="InterPro" id="IPR052714">
    <property type="entry name" value="MFS_Exporter"/>
</dbReference>
<dbReference type="Proteomes" id="UP000242164">
    <property type="component" value="Unassembled WGS sequence"/>
</dbReference>
<feature type="transmembrane region" description="Helical" evidence="6">
    <location>
        <begin position="137"/>
        <end position="161"/>
    </location>
</feature>
<feature type="transmembrane region" description="Helical" evidence="6">
    <location>
        <begin position="245"/>
        <end position="263"/>
    </location>
</feature>
<feature type="transmembrane region" description="Helical" evidence="6">
    <location>
        <begin position="364"/>
        <end position="383"/>
    </location>
</feature>
<evidence type="ECO:0000256" key="1">
    <source>
        <dbReference type="ARBA" id="ARBA00004651"/>
    </source>
</evidence>
<gene>
    <name evidence="8" type="ORF">BCB44BAC_02399</name>
</gene>
<feature type="transmembrane region" description="Helical" evidence="6">
    <location>
        <begin position="103"/>
        <end position="125"/>
    </location>
</feature>
<evidence type="ECO:0000256" key="5">
    <source>
        <dbReference type="ARBA" id="ARBA00023136"/>
    </source>
</evidence>
<reference evidence="8 9" key="1">
    <citation type="submission" date="2016-08" db="EMBL/GenBank/DDBJ databases">
        <authorList>
            <person name="Loux V."/>
            <person name="Rue O."/>
        </authorList>
    </citation>
    <scope>NUCLEOTIDE SEQUENCE [LARGE SCALE GENOMIC DNA]</scope>
    <source>
        <strain evidence="8 9">AFSSA_08CEB44bac</strain>
    </source>
</reference>
<protein>
    <submittedName>
        <fullName evidence="8">Quinolone resistance protein, major facilitator family transporter</fullName>
    </submittedName>
</protein>
<sequence length="401" mass="44663">MIMQSKRLWTKDFLGTCFSSLFIFLTFYMLMTTLPVYVIDGLKGKPEEIGLVATVFLISSVLCRPFTGKWLDDLGRKKILFISLSLFLAATVMYFGVQSFFLLLALRFLHGIGFGMATTATGTIVTDVAPPHRRGEALAYFGVFMSLPMVIGPFLGLTIIAHFSFTVLFMISSIFSLFAFLLGLLVKIPHEQPVKKQDHEKMKWKDLIEPSSIPIALTGFILAFSYSGILSFIPIYAKELGLEEMASYFFILYALVVVLSRPFTGKMFDRFGENMLVYPSIIIFTVGMFILSQAQTSFWFLGAGILIGLGYGTLIPSFQTIAVSSAPNHRRGSATATYFSFFDSGIGIGSSVLGIIAARSSYHNMYFIAAIVVAFTLLIYYVLHGRKQKFKRQRTDGQMSA</sequence>
<proteinExistence type="predicted"/>
<evidence type="ECO:0000256" key="3">
    <source>
        <dbReference type="ARBA" id="ARBA00022692"/>
    </source>
</evidence>
<keyword evidence="4 6" id="KW-1133">Transmembrane helix</keyword>
<dbReference type="PANTHER" id="PTHR23531">
    <property type="entry name" value="QUINOLENE RESISTANCE PROTEIN NORA"/>
    <property type="match status" value="1"/>
</dbReference>
<dbReference type="InterPro" id="IPR011701">
    <property type="entry name" value="MFS"/>
</dbReference>
<keyword evidence="5 6" id="KW-0472">Membrane</keyword>
<evidence type="ECO:0000256" key="4">
    <source>
        <dbReference type="ARBA" id="ARBA00022989"/>
    </source>
</evidence>
<feature type="transmembrane region" description="Helical" evidence="6">
    <location>
        <begin position="12"/>
        <end position="37"/>
    </location>
</feature>
<dbReference type="PROSITE" id="PS50850">
    <property type="entry name" value="MFS"/>
    <property type="match status" value="1"/>
</dbReference>
<feature type="transmembrane region" description="Helical" evidence="6">
    <location>
        <begin position="79"/>
        <end position="97"/>
    </location>
</feature>
<feature type="transmembrane region" description="Helical" evidence="6">
    <location>
        <begin position="275"/>
        <end position="292"/>
    </location>
</feature>
<dbReference type="Gene3D" id="1.20.1250.20">
    <property type="entry name" value="MFS general substrate transporter like domains"/>
    <property type="match status" value="1"/>
</dbReference>
<dbReference type="InterPro" id="IPR036259">
    <property type="entry name" value="MFS_trans_sf"/>
</dbReference>
<dbReference type="Pfam" id="PF07690">
    <property type="entry name" value="MFS_1"/>
    <property type="match status" value="1"/>
</dbReference>
<feature type="transmembrane region" description="Helical" evidence="6">
    <location>
        <begin position="298"/>
        <end position="318"/>
    </location>
</feature>
<feature type="transmembrane region" description="Helical" evidence="6">
    <location>
        <begin position="167"/>
        <end position="186"/>
    </location>
</feature>
<dbReference type="CDD" id="cd17489">
    <property type="entry name" value="MFS_YfcJ_like"/>
    <property type="match status" value="1"/>
</dbReference>
<name>A0AAX2CHS4_9BACI</name>
<feature type="transmembrane region" description="Helical" evidence="6">
    <location>
        <begin position="207"/>
        <end position="233"/>
    </location>
</feature>
<feature type="transmembrane region" description="Helical" evidence="6">
    <location>
        <begin position="49"/>
        <end position="67"/>
    </location>
</feature>
<evidence type="ECO:0000313" key="8">
    <source>
        <dbReference type="EMBL" id="SCL94551.1"/>
    </source>
</evidence>
<feature type="transmembrane region" description="Helical" evidence="6">
    <location>
        <begin position="338"/>
        <end position="358"/>
    </location>
</feature>
<organism evidence="8 9">
    <name type="scientific">Bacillus cytotoxicus</name>
    <dbReference type="NCBI Taxonomy" id="580165"/>
    <lineage>
        <taxon>Bacteria</taxon>
        <taxon>Bacillati</taxon>
        <taxon>Bacillota</taxon>
        <taxon>Bacilli</taxon>
        <taxon>Bacillales</taxon>
        <taxon>Bacillaceae</taxon>
        <taxon>Bacillus</taxon>
        <taxon>Bacillus cereus group</taxon>
    </lineage>
</organism>